<sequence>MQIVFGDLVICDYELGATLSPIELELYTSGVQAVPEVLLGEPLTLGSLRRQGVLDIPLAEFVRVRDRFTERVWSAGTAAATRRHLDDLVRRADTLAGDVEARLLADRIDGDLLRAYHGTLVRLMAYHVLNWWLPVDDYERLLAGLLGPERGRDVLFRLLTPSRQPHMISFHEEILAADRSAPAAAERLARQVGYLQTWGAAASVLESPAAMSQHLSGLDAGHAADGLALMRAARTDARRRRDEALAEALAAAHADPARFDRVEALAIMCQLACDEEEDRRVHQLRGLRNLRVVARLAGTDLTRTSFVRLLSTAAGSVRTPLAGVPGTDGR</sequence>
<evidence type="ECO:0000313" key="1">
    <source>
        <dbReference type="EMBL" id="MBE1489593.1"/>
    </source>
</evidence>
<accession>A0A927MD83</accession>
<reference evidence="1" key="1">
    <citation type="submission" date="2020-10" db="EMBL/GenBank/DDBJ databases">
        <title>Sequencing the genomes of 1000 actinobacteria strains.</title>
        <authorList>
            <person name="Klenk H.-P."/>
        </authorList>
    </citation>
    <scope>NUCLEOTIDE SEQUENCE</scope>
    <source>
        <strain evidence="1">DSM 46832</strain>
    </source>
</reference>
<keyword evidence="2" id="KW-1185">Reference proteome</keyword>
<dbReference type="EMBL" id="JADBEB010000001">
    <property type="protein sequence ID" value="MBE1489593.1"/>
    <property type="molecule type" value="Genomic_DNA"/>
</dbReference>
<dbReference type="RefSeq" id="WP_192769042.1">
    <property type="nucleotide sequence ID" value="NZ_JADBEB010000001.1"/>
</dbReference>
<evidence type="ECO:0000313" key="2">
    <source>
        <dbReference type="Proteomes" id="UP000649753"/>
    </source>
</evidence>
<organism evidence="1 2">
    <name type="scientific">Plantactinospora soyae</name>
    <dbReference type="NCBI Taxonomy" id="1544732"/>
    <lineage>
        <taxon>Bacteria</taxon>
        <taxon>Bacillati</taxon>
        <taxon>Actinomycetota</taxon>
        <taxon>Actinomycetes</taxon>
        <taxon>Micromonosporales</taxon>
        <taxon>Micromonosporaceae</taxon>
        <taxon>Plantactinospora</taxon>
    </lineage>
</organism>
<name>A0A927MD83_9ACTN</name>
<gene>
    <name evidence="1" type="ORF">H4W31_005231</name>
</gene>
<proteinExistence type="predicted"/>
<dbReference type="AlphaFoldDB" id="A0A927MD83"/>
<comment type="caution">
    <text evidence="1">The sequence shown here is derived from an EMBL/GenBank/DDBJ whole genome shotgun (WGS) entry which is preliminary data.</text>
</comment>
<dbReference type="Proteomes" id="UP000649753">
    <property type="component" value="Unassembled WGS sequence"/>
</dbReference>
<protein>
    <submittedName>
        <fullName evidence="1">Uncharacterized protein</fullName>
    </submittedName>
</protein>